<feature type="transmembrane region" description="Helical" evidence="6">
    <location>
        <begin position="203"/>
        <end position="222"/>
    </location>
</feature>
<comment type="caution">
    <text evidence="8">The sequence shown here is derived from an EMBL/GenBank/DDBJ whole genome shotgun (WGS) entry which is preliminary data.</text>
</comment>
<feature type="transmembrane region" description="Helical" evidence="6">
    <location>
        <begin position="428"/>
        <end position="454"/>
    </location>
</feature>
<dbReference type="InterPro" id="IPR013057">
    <property type="entry name" value="AA_transpt_TM"/>
</dbReference>
<feature type="transmembrane region" description="Helical" evidence="6">
    <location>
        <begin position="273"/>
        <end position="291"/>
    </location>
</feature>
<keyword evidence="9" id="KW-1185">Reference proteome</keyword>
<organism evidence="8 9">
    <name type="scientific">Cloeon dipterum</name>
    <dbReference type="NCBI Taxonomy" id="197152"/>
    <lineage>
        <taxon>Eukaryota</taxon>
        <taxon>Metazoa</taxon>
        <taxon>Ecdysozoa</taxon>
        <taxon>Arthropoda</taxon>
        <taxon>Hexapoda</taxon>
        <taxon>Insecta</taxon>
        <taxon>Pterygota</taxon>
        <taxon>Palaeoptera</taxon>
        <taxon>Ephemeroptera</taxon>
        <taxon>Pisciforma</taxon>
        <taxon>Baetidae</taxon>
        <taxon>Cloeon</taxon>
    </lineage>
</organism>
<evidence type="ECO:0000256" key="3">
    <source>
        <dbReference type="ARBA" id="ARBA00022989"/>
    </source>
</evidence>
<evidence type="ECO:0000313" key="8">
    <source>
        <dbReference type="EMBL" id="CAB3359036.1"/>
    </source>
</evidence>
<protein>
    <recommendedName>
        <fullName evidence="7">Amino acid transporter transmembrane domain-containing protein</fullName>
    </recommendedName>
</protein>
<feature type="transmembrane region" description="Helical" evidence="6">
    <location>
        <begin position="303"/>
        <end position="329"/>
    </location>
</feature>
<feature type="transmembrane region" description="Helical" evidence="6">
    <location>
        <begin position="108"/>
        <end position="129"/>
    </location>
</feature>
<accession>A0A8S1BJC4</accession>
<dbReference type="PANTHER" id="PTHR22950:SF349">
    <property type="entry name" value="AMINO ACID TRANSPORTER TRANSMEMBRANE DOMAIN-CONTAINING PROTEIN"/>
    <property type="match status" value="1"/>
</dbReference>
<feature type="transmembrane region" description="Helical" evidence="6">
    <location>
        <begin position="171"/>
        <end position="191"/>
    </location>
</feature>
<proteinExistence type="predicted"/>
<comment type="subcellular location">
    <subcellularLocation>
        <location evidence="1">Membrane</location>
        <topology evidence="1">Multi-pass membrane protein</topology>
    </subcellularLocation>
</comment>
<evidence type="ECO:0000256" key="6">
    <source>
        <dbReference type="SAM" id="Phobius"/>
    </source>
</evidence>
<dbReference type="GO" id="GO:0015179">
    <property type="term" value="F:L-amino acid transmembrane transporter activity"/>
    <property type="evidence" value="ECO:0007669"/>
    <property type="project" value="TreeGrafter"/>
</dbReference>
<feature type="transmembrane region" description="Helical" evidence="6">
    <location>
        <begin position="231"/>
        <end position="253"/>
    </location>
</feature>
<name>A0A8S1BJC4_9INSE</name>
<evidence type="ECO:0000256" key="4">
    <source>
        <dbReference type="ARBA" id="ARBA00023136"/>
    </source>
</evidence>
<dbReference type="Proteomes" id="UP000494165">
    <property type="component" value="Unassembled WGS sequence"/>
</dbReference>
<evidence type="ECO:0000313" key="9">
    <source>
        <dbReference type="Proteomes" id="UP000494165"/>
    </source>
</evidence>
<keyword evidence="2 6" id="KW-0812">Transmembrane</keyword>
<keyword evidence="3 6" id="KW-1133">Transmembrane helix</keyword>
<evidence type="ECO:0000256" key="5">
    <source>
        <dbReference type="SAM" id="MobiDB-lite"/>
    </source>
</evidence>
<feature type="compositionally biased region" description="Acidic residues" evidence="5">
    <location>
        <begin position="57"/>
        <end position="66"/>
    </location>
</feature>
<feature type="transmembrane region" description="Helical" evidence="6">
    <location>
        <begin position="466"/>
        <end position="488"/>
    </location>
</feature>
<feature type="transmembrane region" description="Helical" evidence="6">
    <location>
        <begin position="405"/>
        <end position="422"/>
    </location>
</feature>
<evidence type="ECO:0000259" key="7">
    <source>
        <dbReference type="Pfam" id="PF01490"/>
    </source>
</evidence>
<feature type="domain" description="Amino acid transporter transmembrane" evidence="7">
    <location>
        <begin position="76"/>
        <end position="487"/>
    </location>
</feature>
<feature type="region of interest" description="Disordered" evidence="5">
    <location>
        <begin position="1"/>
        <end position="68"/>
    </location>
</feature>
<dbReference type="Pfam" id="PF01490">
    <property type="entry name" value="Aa_trans"/>
    <property type="match status" value="1"/>
</dbReference>
<sequence length="505" mass="54474">MVSAQIKSSNVDAQSVADSADVLRPTVTGSSPPSTEEERTIIPIKKSGKYNTSSDSSDTESGDPDESVTIYTVKNPTSWCETLLHLLRGNVGSGVFAMGDAFHNAGLIVGPILTLLLAVACVHSQHILLKCARVVARKSPSKKTPDFADTVRECFETGPPSIKKRAETAKMLVNLFLCVTQLGFCCVYFVFIANNMKQVMDEYITALDVRVYMALALPPILFSSWIRSLKYLAPVSGVANLLMAVGLAVTLYFSSQDLPAVTERKAFAGWSTLPLFFGTAIYAFEGIGLVLPLQNEMKKPKKFATPAGVLNIGMTMVTILFTAIGFLGYLKYGENVAGSVTLNLPQDNVLAQGVKLVVSVAMILTYALQFYVPIEILWPSVRLMVFPQDADKPEKAAKPRALAETFFRTALVLLTFTLAEIVPQLGLAISFVGALSSSALALMFPPLCELILAFSNKEKKVSAGLVVKDLAIILLGVLGTITGTYFSLRDIYFALTDQGQIAGGH</sequence>
<dbReference type="OrthoDB" id="1684102at2759"/>
<reference evidence="8 9" key="1">
    <citation type="submission" date="2020-04" db="EMBL/GenBank/DDBJ databases">
        <authorList>
            <person name="Alioto T."/>
            <person name="Alioto T."/>
            <person name="Gomez Garrido J."/>
        </authorList>
    </citation>
    <scope>NUCLEOTIDE SEQUENCE [LARGE SCALE GENOMIC DNA]</scope>
</reference>
<evidence type="ECO:0000256" key="2">
    <source>
        <dbReference type="ARBA" id="ARBA00022692"/>
    </source>
</evidence>
<dbReference type="EMBL" id="CADEPI010000001">
    <property type="protein sequence ID" value="CAB3359036.1"/>
    <property type="molecule type" value="Genomic_DNA"/>
</dbReference>
<keyword evidence="4 6" id="KW-0472">Membrane</keyword>
<feature type="compositionally biased region" description="Polar residues" evidence="5">
    <location>
        <begin position="1"/>
        <end position="17"/>
    </location>
</feature>
<evidence type="ECO:0000256" key="1">
    <source>
        <dbReference type="ARBA" id="ARBA00004141"/>
    </source>
</evidence>
<gene>
    <name evidence="8" type="ORF">CLODIP_2_CD05371</name>
</gene>
<feature type="transmembrane region" description="Helical" evidence="6">
    <location>
        <begin position="349"/>
        <end position="372"/>
    </location>
</feature>
<dbReference type="GO" id="GO:0005774">
    <property type="term" value="C:vacuolar membrane"/>
    <property type="evidence" value="ECO:0007669"/>
    <property type="project" value="TreeGrafter"/>
</dbReference>
<dbReference type="AlphaFoldDB" id="A0A8S1BJC4"/>
<dbReference type="PANTHER" id="PTHR22950">
    <property type="entry name" value="AMINO ACID TRANSPORTER"/>
    <property type="match status" value="1"/>
</dbReference>